<protein>
    <submittedName>
        <fullName evidence="1">Uncharacterized protein</fullName>
    </submittedName>
</protein>
<evidence type="ECO:0000313" key="2">
    <source>
        <dbReference type="Proteomes" id="UP000805193"/>
    </source>
</evidence>
<dbReference type="Proteomes" id="UP000805193">
    <property type="component" value="Unassembled WGS sequence"/>
</dbReference>
<reference evidence="1 2" key="1">
    <citation type="journal article" date="2020" name="Cell">
        <title>Large-Scale Comparative Analyses of Tick Genomes Elucidate Their Genetic Diversity and Vector Capacities.</title>
        <authorList>
            <consortium name="Tick Genome and Microbiome Consortium (TIGMIC)"/>
            <person name="Jia N."/>
            <person name="Wang J."/>
            <person name="Shi W."/>
            <person name="Du L."/>
            <person name="Sun Y."/>
            <person name="Zhan W."/>
            <person name="Jiang J.F."/>
            <person name="Wang Q."/>
            <person name="Zhang B."/>
            <person name="Ji P."/>
            <person name="Bell-Sakyi L."/>
            <person name="Cui X.M."/>
            <person name="Yuan T.T."/>
            <person name="Jiang B.G."/>
            <person name="Yang W.F."/>
            <person name="Lam T.T."/>
            <person name="Chang Q.C."/>
            <person name="Ding S.J."/>
            <person name="Wang X.J."/>
            <person name="Zhu J.G."/>
            <person name="Ruan X.D."/>
            <person name="Zhao L."/>
            <person name="Wei J.T."/>
            <person name="Ye R.Z."/>
            <person name="Que T.C."/>
            <person name="Du C.H."/>
            <person name="Zhou Y.H."/>
            <person name="Cheng J.X."/>
            <person name="Dai P.F."/>
            <person name="Guo W.B."/>
            <person name="Han X.H."/>
            <person name="Huang E.J."/>
            <person name="Li L.F."/>
            <person name="Wei W."/>
            <person name="Gao Y.C."/>
            <person name="Liu J.Z."/>
            <person name="Shao H.Z."/>
            <person name="Wang X."/>
            <person name="Wang C.C."/>
            <person name="Yang T.C."/>
            <person name="Huo Q.B."/>
            <person name="Li W."/>
            <person name="Chen H.Y."/>
            <person name="Chen S.E."/>
            <person name="Zhou L.G."/>
            <person name="Ni X.B."/>
            <person name="Tian J.H."/>
            <person name="Sheng Y."/>
            <person name="Liu T."/>
            <person name="Pan Y.S."/>
            <person name="Xia L.Y."/>
            <person name="Li J."/>
            <person name="Zhao F."/>
            <person name="Cao W.C."/>
        </authorList>
    </citation>
    <scope>NUCLEOTIDE SEQUENCE [LARGE SCALE GENOMIC DNA]</scope>
    <source>
        <strain evidence="1">Iper-2018</strain>
    </source>
</reference>
<keyword evidence="2" id="KW-1185">Reference proteome</keyword>
<name>A0AC60R0C0_IXOPE</name>
<sequence>VFYDDTQTPEEEQRLLRAVDRANLNASDHRDASSVGAGASRIPHLSLAVQRLSPGDAFHSSKKGVGTARAQKPNSAEVRPLRMRSAVDSATAAA</sequence>
<comment type="caution">
    <text evidence="1">The sequence shown here is derived from an EMBL/GenBank/DDBJ whole genome shotgun (WGS) entry which is preliminary data.</text>
</comment>
<proteinExistence type="predicted"/>
<feature type="non-terminal residue" evidence="1">
    <location>
        <position position="1"/>
    </location>
</feature>
<evidence type="ECO:0000313" key="1">
    <source>
        <dbReference type="EMBL" id="KAG0445066.1"/>
    </source>
</evidence>
<dbReference type="EMBL" id="JABSTQ010000986">
    <property type="protein sequence ID" value="KAG0445066.1"/>
    <property type="molecule type" value="Genomic_DNA"/>
</dbReference>
<accession>A0AC60R0C0</accession>
<gene>
    <name evidence="1" type="ORF">HPB47_027569</name>
</gene>
<organism evidence="1 2">
    <name type="scientific">Ixodes persulcatus</name>
    <name type="common">Taiga tick</name>
    <dbReference type="NCBI Taxonomy" id="34615"/>
    <lineage>
        <taxon>Eukaryota</taxon>
        <taxon>Metazoa</taxon>
        <taxon>Ecdysozoa</taxon>
        <taxon>Arthropoda</taxon>
        <taxon>Chelicerata</taxon>
        <taxon>Arachnida</taxon>
        <taxon>Acari</taxon>
        <taxon>Parasitiformes</taxon>
        <taxon>Ixodida</taxon>
        <taxon>Ixodoidea</taxon>
        <taxon>Ixodidae</taxon>
        <taxon>Ixodinae</taxon>
        <taxon>Ixodes</taxon>
    </lineage>
</organism>